<evidence type="ECO:0000256" key="1">
    <source>
        <dbReference type="ARBA" id="ARBA00004370"/>
    </source>
</evidence>
<feature type="region of interest" description="Disordered" evidence="3">
    <location>
        <begin position="192"/>
        <end position="217"/>
    </location>
</feature>
<dbReference type="GO" id="GO:0005886">
    <property type="term" value="C:plasma membrane"/>
    <property type="evidence" value="ECO:0007669"/>
    <property type="project" value="InterPro"/>
</dbReference>
<dbReference type="EMBL" id="MCFH01000012">
    <property type="protein sequence ID" value="ORX53795.1"/>
    <property type="molecule type" value="Genomic_DNA"/>
</dbReference>
<dbReference type="InterPro" id="IPR020894">
    <property type="entry name" value="Cadherin_CS"/>
</dbReference>
<reference evidence="6 7" key="2">
    <citation type="submission" date="2016-08" db="EMBL/GenBank/DDBJ databases">
        <title>Pervasive Adenine N6-methylation of Active Genes in Fungi.</title>
        <authorList>
            <consortium name="DOE Joint Genome Institute"/>
            <person name="Mondo S.J."/>
            <person name="Dannebaum R.O."/>
            <person name="Kuo R.C."/>
            <person name="Labutti K."/>
            <person name="Haridas S."/>
            <person name="Kuo A."/>
            <person name="Salamov A."/>
            <person name="Ahrendt S.R."/>
            <person name="Lipzen A."/>
            <person name="Sullivan W."/>
            <person name="Andreopoulos W.B."/>
            <person name="Clum A."/>
            <person name="Lindquist E."/>
            <person name="Daum C."/>
            <person name="Ramamoorthy G.K."/>
            <person name="Gryganskyi A."/>
            <person name="Culley D."/>
            <person name="Magnuson J.K."/>
            <person name="James T.Y."/>
            <person name="O'Malley M.A."/>
            <person name="Stajich J.E."/>
            <person name="Spatafora J.W."/>
            <person name="Visel A."/>
            <person name="Grigoriev I.V."/>
        </authorList>
    </citation>
    <scope>NUCLEOTIDE SEQUENCE [LARGE SCALE GENOMIC DNA]</scope>
    <source>
        <strain evidence="7">finn</strain>
    </source>
</reference>
<dbReference type="Proteomes" id="UP000193719">
    <property type="component" value="Unassembled WGS sequence"/>
</dbReference>
<evidence type="ECO:0000256" key="2">
    <source>
        <dbReference type="ARBA" id="ARBA00023136"/>
    </source>
</evidence>
<evidence type="ECO:0000256" key="3">
    <source>
        <dbReference type="SAM" id="MobiDB-lite"/>
    </source>
</evidence>
<feature type="chain" id="PRO_5012553402" description="Fibronectin type-III domain-containing protein" evidence="5">
    <location>
        <begin position="23"/>
        <end position="487"/>
    </location>
</feature>
<gene>
    <name evidence="6" type="ORF">BCR36DRAFT_410952</name>
</gene>
<evidence type="ECO:0000256" key="4">
    <source>
        <dbReference type="SAM" id="Phobius"/>
    </source>
</evidence>
<dbReference type="OrthoDB" id="2162243at2759"/>
<dbReference type="PROSITE" id="PS00232">
    <property type="entry name" value="CADHERIN_1"/>
    <property type="match status" value="1"/>
</dbReference>
<keyword evidence="2 4" id="KW-0472">Membrane</keyword>
<comment type="caution">
    <text evidence="6">The sequence shown here is derived from an EMBL/GenBank/DDBJ whole genome shotgun (WGS) entry which is preliminary data.</text>
</comment>
<keyword evidence="4" id="KW-1133">Transmembrane helix</keyword>
<evidence type="ECO:0000313" key="7">
    <source>
        <dbReference type="Proteomes" id="UP000193719"/>
    </source>
</evidence>
<evidence type="ECO:0008006" key="8">
    <source>
        <dbReference type="Google" id="ProtNLM"/>
    </source>
</evidence>
<comment type="subcellular location">
    <subcellularLocation>
        <location evidence="1">Membrane</location>
    </subcellularLocation>
</comment>
<accession>A0A1Y1VDU8</accession>
<keyword evidence="4" id="KW-0812">Transmembrane</keyword>
<keyword evidence="5" id="KW-0732">Signal</keyword>
<dbReference type="AlphaFoldDB" id="A0A1Y1VDU8"/>
<keyword evidence="7" id="KW-1185">Reference proteome</keyword>
<sequence>MIKSSFLHYIYILCLVVLSVYSLDLNINTKELSYKVQMNMDIIVKKNNIIVEWDKPSDDPHPNNFTLELLTNSTIDKSTGKIFCGGTYLIADNITDYQYKWKVIKLQKYDMYSFLVTANGYRKFGLSKTVYYAPNLYKFIKNKKGNSTLVIQYDDEDYIDDDDDDGDDDVAYNEVFNITTNSAIANQTTLAPLPTETPTVNNTLPTNPIINGPVDNKTNPDNQILPNEAIDKQISSDDKTNSLNVSHLIGLISGVLILAIALASLIFVNQRNKRRDKGVDAIILEKGKSNTSYSEGYTQDFNDYRSDTADSEVVREKLKREALAIERKKVLESINEKKLASRSSNYPTTKASSEAITNPTTDFSWQGMEVMSFSPIKVVGDPQKPIQHKPYDGKVNFDLQDIDQHNEYEVDITQNLVAPPDSNPLENTNINNDNNYNALLDNQVAYSQGLDANAIYSEALEDNAIPIPLIDENDNHPNSSTIIDIKE</sequence>
<evidence type="ECO:0000313" key="6">
    <source>
        <dbReference type="EMBL" id="ORX53795.1"/>
    </source>
</evidence>
<reference evidence="6 7" key="1">
    <citation type="submission" date="2016-08" db="EMBL/GenBank/DDBJ databases">
        <title>Genomes of anaerobic fungi encode conserved fungal cellulosomes for biomass hydrolysis.</title>
        <authorList>
            <consortium name="DOE Joint Genome Institute"/>
            <person name="Haitjema C.H."/>
            <person name="Gilmore S.P."/>
            <person name="Henske J.K."/>
            <person name="Solomon K.V."/>
            <person name="De Groot R."/>
            <person name="Kuo A."/>
            <person name="Mondo S.J."/>
            <person name="Salamov A.A."/>
            <person name="Labutti K."/>
            <person name="Zhao Z."/>
            <person name="Chiniquy J."/>
            <person name="Barry K."/>
            <person name="Brewer H.M."/>
            <person name="Purvine S.O."/>
            <person name="Wright A.T."/>
            <person name="Boxma B."/>
            <person name="Van Alen T."/>
            <person name="Hackstein J.H."/>
            <person name="Baker S.E."/>
            <person name="Grigoriev I.V."/>
            <person name="O'Malley M.A."/>
        </authorList>
    </citation>
    <scope>NUCLEOTIDE SEQUENCE [LARGE SCALE GENOMIC DNA]</scope>
    <source>
        <strain evidence="7">finn</strain>
    </source>
</reference>
<name>A0A1Y1VDU8_9FUNG</name>
<feature type="signal peptide" evidence="5">
    <location>
        <begin position="1"/>
        <end position="22"/>
    </location>
</feature>
<dbReference type="GO" id="GO:0007155">
    <property type="term" value="P:cell adhesion"/>
    <property type="evidence" value="ECO:0007669"/>
    <property type="project" value="InterPro"/>
</dbReference>
<feature type="compositionally biased region" description="Low complexity" evidence="3">
    <location>
        <begin position="192"/>
        <end position="211"/>
    </location>
</feature>
<feature type="transmembrane region" description="Helical" evidence="4">
    <location>
        <begin position="248"/>
        <end position="268"/>
    </location>
</feature>
<proteinExistence type="predicted"/>
<organism evidence="6 7">
    <name type="scientific">Piromyces finnis</name>
    <dbReference type="NCBI Taxonomy" id="1754191"/>
    <lineage>
        <taxon>Eukaryota</taxon>
        <taxon>Fungi</taxon>
        <taxon>Fungi incertae sedis</taxon>
        <taxon>Chytridiomycota</taxon>
        <taxon>Chytridiomycota incertae sedis</taxon>
        <taxon>Neocallimastigomycetes</taxon>
        <taxon>Neocallimastigales</taxon>
        <taxon>Neocallimastigaceae</taxon>
        <taxon>Piromyces</taxon>
    </lineage>
</organism>
<protein>
    <recommendedName>
        <fullName evidence="8">Fibronectin type-III domain-containing protein</fullName>
    </recommendedName>
</protein>
<evidence type="ECO:0000256" key="5">
    <source>
        <dbReference type="SAM" id="SignalP"/>
    </source>
</evidence>